<proteinExistence type="predicted"/>
<reference evidence="2" key="1">
    <citation type="submission" date="2023-07" db="EMBL/GenBank/DDBJ databases">
        <title>Chromosome-level Genome Assembly of Striped Snakehead (Channa striata).</title>
        <authorList>
            <person name="Liu H."/>
        </authorList>
    </citation>
    <scope>NUCLEOTIDE SEQUENCE</scope>
    <source>
        <strain evidence="2">Gz</strain>
        <tissue evidence="2">Muscle</tissue>
    </source>
</reference>
<dbReference type="AlphaFoldDB" id="A0AA88SVP9"/>
<feature type="signal peptide" evidence="1">
    <location>
        <begin position="1"/>
        <end position="24"/>
    </location>
</feature>
<gene>
    <name evidence="2" type="ORF">Q5P01_011458</name>
</gene>
<name>A0AA88SVP9_CHASR</name>
<keyword evidence="3" id="KW-1185">Reference proteome</keyword>
<comment type="caution">
    <text evidence="2">The sequence shown here is derived from an EMBL/GenBank/DDBJ whole genome shotgun (WGS) entry which is preliminary data.</text>
</comment>
<dbReference type="Proteomes" id="UP001187415">
    <property type="component" value="Unassembled WGS sequence"/>
</dbReference>
<protein>
    <submittedName>
        <fullName evidence="2">Uncharacterized protein</fullName>
    </submittedName>
</protein>
<feature type="chain" id="PRO_5041654132" evidence="1">
    <location>
        <begin position="25"/>
        <end position="153"/>
    </location>
</feature>
<evidence type="ECO:0000256" key="1">
    <source>
        <dbReference type="SAM" id="SignalP"/>
    </source>
</evidence>
<keyword evidence="1" id="KW-0732">Signal</keyword>
<dbReference type="EMBL" id="JAUPFM010000008">
    <property type="protein sequence ID" value="KAK2844799.1"/>
    <property type="molecule type" value="Genomic_DNA"/>
</dbReference>
<organism evidence="2 3">
    <name type="scientific">Channa striata</name>
    <name type="common">Snakehead murrel</name>
    <name type="synonym">Ophicephalus striatus</name>
    <dbReference type="NCBI Taxonomy" id="64152"/>
    <lineage>
        <taxon>Eukaryota</taxon>
        <taxon>Metazoa</taxon>
        <taxon>Chordata</taxon>
        <taxon>Craniata</taxon>
        <taxon>Vertebrata</taxon>
        <taxon>Euteleostomi</taxon>
        <taxon>Actinopterygii</taxon>
        <taxon>Neopterygii</taxon>
        <taxon>Teleostei</taxon>
        <taxon>Neoteleostei</taxon>
        <taxon>Acanthomorphata</taxon>
        <taxon>Anabantaria</taxon>
        <taxon>Anabantiformes</taxon>
        <taxon>Channoidei</taxon>
        <taxon>Channidae</taxon>
        <taxon>Channa</taxon>
    </lineage>
</organism>
<sequence length="153" mass="16131">MMLKTLCCVFLVALTGLLDLGVNAQNCTNVNQWNVTISGPDTVVTGKLSQFTCLTSCILNGTCTVSWDFNGGFPSGSFSAYKNVFNWTPSIAGIIQKFTCVAENANGCSAQTTKMVKVIADVTPTNPPTSGSEAQLLSFGTILSLGLLVSFDL</sequence>
<accession>A0AA88SVP9</accession>
<evidence type="ECO:0000313" key="2">
    <source>
        <dbReference type="EMBL" id="KAK2844799.1"/>
    </source>
</evidence>
<evidence type="ECO:0000313" key="3">
    <source>
        <dbReference type="Proteomes" id="UP001187415"/>
    </source>
</evidence>